<evidence type="ECO:0000313" key="4">
    <source>
        <dbReference type="EMBL" id="KAK4605175.1"/>
    </source>
</evidence>
<feature type="compositionally biased region" description="Basic and acidic residues" evidence="2">
    <location>
        <begin position="396"/>
        <end position="412"/>
    </location>
</feature>
<dbReference type="EMBL" id="JAXUIC010000002">
    <property type="protein sequence ID" value="KAK4605175.1"/>
    <property type="molecule type" value="Genomic_DNA"/>
</dbReference>
<feature type="domain" description="Transposase (putative) gypsy type" evidence="3">
    <location>
        <begin position="170"/>
        <end position="239"/>
    </location>
</feature>
<sequence>MVGYSEIQRTSPFIAFLFTRLGALLESSVKPLGVLPPVGTYPLIGGFVFSSGGLGLVLGDLYPLLYKSQVWFKSVREVLRREVMGSDMGSGDLERGVSSNLGGEGTGADTATSAPSSSAIVRMFHALKEKCSLKVEVFSKFKDRFQFPEGTRARLPRKDERACAFAHGEVCFYEAAFSCGLRFPVHPFIMRLFHHLNLAPGQLMPNSWRIVISCMIIWTTIFDGDMLTVNEFVHLYRLKESKEFGYYEFVPWDRKSRLVADLPSSFHYWKSRYFFVSGDGWETLFDDFWGDVPRLLRRWETPLLGAFALQEMLPFPSLFFFNLVRYARTIEDFKELIDPRTLARHCLGPEPSLYILSALDREEKKQMTSKFNKEMYKKIKEKKNEPLSSIGQKKLRFTDKEREKEKEKEMVERGSSTPILELDGQEASPGVSVEEVARPLKRLKVGGKGKEKVGSSVWSDAEAAVDRVNELFTLGEMKEISSTPSHKMVSRHVHKLVQVLGETMHITAQYLANEEKAVVANSKVEALEAEASDLRNDLGVAMDALNASKEKTKILTEQLESEKLVVKQKDDLLANVGQQMKIAVAKAVTAFQTTEEYNTILFQWYFKGFELLRRYMIKHSSGVDLENWTSRPLIERWKRTRLPKYRLRRRRPLALNLLRLKGTMVRFRPLCGLMHG</sequence>
<protein>
    <recommendedName>
        <fullName evidence="3">Transposase (putative) gypsy type domain-containing protein</fullName>
    </recommendedName>
</protein>
<evidence type="ECO:0000259" key="3">
    <source>
        <dbReference type="Pfam" id="PF04195"/>
    </source>
</evidence>
<feature type="coiled-coil region" evidence="1">
    <location>
        <begin position="517"/>
        <end position="562"/>
    </location>
</feature>
<keyword evidence="5" id="KW-1185">Reference proteome</keyword>
<accession>A0AAN7G479</accession>
<evidence type="ECO:0000313" key="5">
    <source>
        <dbReference type="Proteomes" id="UP001324115"/>
    </source>
</evidence>
<dbReference type="PANTHER" id="PTHR31099">
    <property type="entry name" value="OS06G0165300 PROTEIN"/>
    <property type="match status" value="1"/>
</dbReference>
<evidence type="ECO:0000256" key="1">
    <source>
        <dbReference type="SAM" id="Coils"/>
    </source>
</evidence>
<comment type="caution">
    <text evidence="4">The sequence shown here is derived from an EMBL/GenBank/DDBJ whole genome shotgun (WGS) entry which is preliminary data.</text>
</comment>
<proteinExistence type="predicted"/>
<dbReference type="InterPro" id="IPR007321">
    <property type="entry name" value="Transposase_28"/>
</dbReference>
<gene>
    <name evidence="4" type="ORF">RGQ29_013296</name>
</gene>
<dbReference type="PANTHER" id="PTHR31099:SF28">
    <property type="entry name" value="F5J5.12"/>
    <property type="match status" value="1"/>
</dbReference>
<feature type="region of interest" description="Disordered" evidence="2">
    <location>
        <begin position="90"/>
        <end position="113"/>
    </location>
</feature>
<keyword evidence="1" id="KW-0175">Coiled coil</keyword>
<dbReference type="Proteomes" id="UP001324115">
    <property type="component" value="Unassembled WGS sequence"/>
</dbReference>
<evidence type="ECO:0000256" key="2">
    <source>
        <dbReference type="SAM" id="MobiDB-lite"/>
    </source>
</evidence>
<organism evidence="4 5">
    <name type="scientific">Quercus rubra</name>
    <name type="common">Northern red oak</name>
    <name type="synonym">Quercus borealis</name>
    <dbReference type="NCBI Taxonomy" id="3512"/>
    <lineage>
        <taxon>Eukaryota</taxon>
        <taxon>Viridiplantae</taxon>
        <taxon>Streptophyta</taxon>
        <taxon>Embryophyta</taxon>
        <taxon>Tracheophyta</taxon>
        <taxon>Spermatophyta</taxon>
        <taxon>Magnoliopsida</taxon>
        <taxon>eudicotyledons</taxon>
        <taxon>Gunneridae</taxon>
        <taxon>Pentapetalae</taxon>
        <taxon>rosids</taxon>
        <taxon>fabids</taxon>
        <taxon>Fagales</taxon>
        <taxon>Fagaceae</taxon>
        <taxon>Quercus</taxon>
    </lineage>
</organism>
<name>A0AAN7G479_QUERU</name>
<feature type="region of interest" description="Disordered" evidence="2">
    <location>
        <begin position="390"/>
        <end position="433"/>
    </location>
</feature>
<dbReference type="Pfam" id="PF04195">
    <property type="entry name" value="Transposase_28"/>
    <property type="match status" value="1"/>
</dbReference>
<dbReference type="AlphaFoldDB" id="A0AAN7G479"/>
<reference evidence="4 5" key="1">
    <citation type="journal article" date="2023" name="G3 (Bethesda)">
        <title>A haplotype-resolved chromosome-scale genome for Quercus rubra L. provides insights into the genetics of adaptive traits for red oak species.</title>
        <authorList>
            <person name="Kapoor B."/>
            <person name="Jenkins J."/>
            <person name="Schmutz J."/>
            <person name="Zhebentyayeva T."/>
            <person name="Kuelheim C."/>
            <person name="Coggeshall M."/>
            <person name="Heim C."/>
            <person name="Lasky J.R."/>
            <person name="Leites L."/>
            <person name="Islam-Faridi N."/>
            <person name="Romero-Severson J."/>
            <person name="DeLeo V.L."/>
            <person name="Lucas S.M."/>
            <person name="Lazic D."/>
            <person name="Gailing O."/>
            <person name="Carlson J."/>
            <person name="Staton M."/>
        </authorList>
    </citation>
    <scope>NUCLEOTIDE SEQUENCE [LARGE SCALE GENOMIC DNA]</scope>
    <source>
        <strain evidence="4">Pseudo-F2</strain>
    </source>
</reference>